<evidence type="ECO:0000313" key="2">
    <source>
        <dbReference type="EMBL" id="KAB5587500.1"/>
    </source>
</evidence>
<protein>
    <submittedName>
        <fullName evidence="2">Uncharacterized protein</fullName>
    </submittedName>
</protein>
<reference evidence="2 3" key="1">
    <citation type="journal article" date="2019" name="Fungal Biol. Biotechnol.">
        <title>Draft genome sequence of fastidious pathogen Ceratobasidium theobromae, which causes vascular-streak dieback in Theobroma cacao.</title>
        <authorList>
            <person name="Ali S.S."/>
            <person name="Asman A."/>
            <person name="Shao J."/>
            <person name="Firmansyah A.P."/>
            <person name="Susilo A.W."/>
            <person name="Rosmana A."/>
            <person name="McMahon P."/>
            <person name="Junaid M."/>
            <person name="Guest D."/>
            <person name="Kheng T.Y."/>
            <person name="Meinhardt L.W."/>
            <person name="Bailey B.A."/>
        </authorList>
    </citation>
    <scope>NUCLEOTIDE SEQUENCE [LARGE SCALE GENOMIC DNA]</scope>
    <source>
        <strain evidence="2 3">CT2</strain>
    </source>
</reference>
<dbReference type="Proteomes" id="UP000383932">
    <property type="component" value="Unassembled WGS sequence"/>
</dbReference>
<evidence type="ECO:0000313" key="3">
    <source>
        <dbReference type="Proteomes" id="UP000383932"/>
    </source>
</evidence>
<keyword evidence="3" id="KW-1185">Reference proteome</keyword>
<gene>
    <name evidence="2" type="ORF">CTheo_9062</name>
</gene>
<evidence type="ECO:0000256" key="1">
    <source>
        <dbReference type="SAM" id="MobiDB-lite"/>
    </source>
</evidence>
<feature type="region of interest" description="Disordered" evidence="1">
    <location>
        <begin position="1"/>
        <end position="25"/>
    </location>
</feature>
<feature type="region of interest" description="Disordered" evidence="1">
    <location>
        <begin position="102"/>
        <end position="132"/>
    </location>
</feature>
<sequence length="159" mass="18058">MTWRRHNDTTTHRRDAPIRHPGTPTQRRIDATMRRADFGTPHVHHARTTTHRCIDASARRRCVGAMTCQRDAPTWCVAGAACRRNNMTAQLHSCAVHWHASTTTRRQHRRDTPTQQCGTANRHPPPAPSLPHVPPPLPPTIRRHDIAATARRIDHVMTT</sequence>
<comment type="caution">
    <text evidence="2">The sequence shown here is derived from an EMBL/GenBank/DDBJ whole genome shotgun (WGS) entry which is preliminary data.</text>
</comment>
<name>A0A5N5Q6J8_9AGAM</name>
<feature type="compositionally biased region" description="Basic and acidic residues" evidence="1">
    <location>
        <begin position="1"/>
        <end position="18"/>
    </location>
</feature>
<dbReference type="EMBL" id="SSOP01001038">
    <property type="protein sequence ID" value="KAB5587500.1"/>
    <property type="molecule type" value="Genomic_DNA"/>
</dbReference>
<feature type="compositionally biased region" description="Pro residues" evidence="1">
    <location>
        <begin position="123"/>
        <end position="132"/>
    </location>
</feature>
<organism evidence="2 3">
    <name type="scientific">Ceratobasidium theobromae</name>
    <dbReference type="NCBI Taxonomy" id="1582974"/>
    <lineage>
        <taxon>Eukaryota</taxon>
        <taxon>Fungi</taxon>
        <taxon>Dikarya</taxon>
        <taxon>Basidiomycota</taxon>
        <taxon>Agaricomycotina</taxon>
        <taxon>Agaricomycetes</taxon>
        <taxon>Cantharellales</taxon>
        <taxon>Ceratobasidiaceae</taxon>
        <taxon>Ceratobasidium</taxon>
    </lineage>
</organism>
<proteinExistence type="predicted"/>
<dbReference type="AlphaFoldDB" id="A0A5N5Q6J8"/>
<accession>A0A5N5Q6J8</accession>